<gene>
    <name evidence="3" type="ORF">FHW37_11278</name>
</gene>
<sequence>MADGGLIEVNGTVLRYRRLGEGRTHLVLLHEMGGALESWDAVVPLLRENCRILSHDLRGFGQSEKIRGAIGFSDLTLDTAALIEKIWPGEKVWLAGCAVGGAVALDLAASRADLVAGVVAFAPATGVSETRREGVLERVAALEHDGLRAFFPQLEERQFPTRFRDDPTRVEQFRLRRLACDPHSYAAVWRAMASSDLEQRLDRIDAPVTIVAGSEDSGRPADQLRLLARQIRHCRFEVIDSGHAMPVISPLAVARIIRASISQNPV</sequence>
<name>A0A561QAP3_9HYPH</name>
<dbReference type="Proteomes" id="UP000320653">
    <property type="component" value="Unassembled WGS sequence"/>
</dbReference>
<evidence type="ECO:0000259" key="2">
    <source>
        <dbReference type="Pfam" id="PF12146"/>
    </source>
</evidence>
<dbReference type="InterPro" id="IPR022742">
    <property type="entry name" value="Hydrolase_4"/>
</dbReference>
<dbReference type="PANTHER" id="PTHR43798">
    <property type="entry name" value="MONOACYLGLYCEROL LIPASE"/>
    <property type="match status" value="1"/>
</dbReference>
<dbReference type="InterPro" id="IPR050266">
    <property type="entry name" value="AB_hydrolase_sf"/>
</dbReference>
<dbReference type="InterPro" id="IPR000073">
    <property type="entry name" value="AB_hydrolase_1"/>
</dbReference>
<dbReference type="AlphaFoldDB" id="A0A561QAP3"/>
<evidence type="ECO:0000313" key="3">
    <source>
        <dbReference type="EMBL" id="TWF47439.1"/>
    </source>
</evidence>
<protein>
    <submittedName>
        <fullName evidence="3">3-oxoadipate enol-lactonase</fullName>
    </submittedName>
</protein>
<dbReference type="PANTHER" id="PTHR43798:SF31">
    <property type="entry name" value="AB HYDROLASE SUPERFAMILY PROTEIN YCLE"/>
    <property type="match status" value="1"/>
</dbReference>
<dbReference type="RefSeq" id="WP_186458454.1">
    <property type="nucleotide sequence ID" value="NZ_VIWP01000012.1"/>
</dbReference>
<dbReference type="GO" id="GO:0016787">
    <property type="term" value="F:hydrolase activity"/>
    <property type="evidence" value="ECO:0007669"/>
    <property type="project" value="UniProtKB-KW"/>
</dbReference>
<dbReference type="Gene3D" id="3.40.50.1820">
    <property type="entry name" value="alpha/beta hydrolase"/>
    <property type="match status" value="1"/>
</dbReference>
<dbReference type="SUPFAM" id="SSF53474">
    <property type="entry name" value="alpha/beta-Hydrolases"/>
    <property type="match status" value="1"/>
</dbReference>
<feature type="domain" description="Serine aminopeptidase S33" evidence="2">
    <location>
        <begin position="24"/>
        <end position="240"/>
    </location>
</feature>
<proteinExistence type="predicted"/>
<comment type="caution">
    <text evidence="3">The sequence shown here is derived from an EMBL/GenBank/DDBJ whole genome shotgun (WGS) entry which is preliminary data.</text>
</comment>
<dbReference type="Pfam" id="PF12146">
    <property type="entry name" value="Hydrolase_4"/>
    <property type="match status" value="1"/>
</dbReference>
<evidence type="ECO:0000256" key="1">
    <source>
        <dbReference type="ARBA" id="ARBA00022801"/>
    </source>
</evidence>
<dbReference type="PRINTS" id="PR00111">
    <property type="entry name" value="ABHYDROLASE"/>
</dbReference>
<reference evidence="3 4" key="1">
    <citation type="submission" date="2019-06" db="EMBL/GenBank/DDBJ databases">
        <title>Sorghum-associated microbial communities from plants grown in Nebraska, USA.</title>
        <authorList>
            <person name="Schachtman D."/>
        </authorList>
    </citation>
    <scope>NUCLEOTIDE SEQUENCE [LARGE SCALE GENOMIC DNA]</scope>
    <source>
        <strain evidence="3 4">1225</strain>
    </source>
</reference>
<keyword evidence="1" id="KW-0378">Hydrolase</keyword>
<dbReference type="EMBL" id="VIWP01000012">
    <property type="protein sequence ID" value="TWF47439.1"/>
    <property type="molecule type" value="Genomic_DNA"/>
</dbReference>
<organism evidence="3 4">
    <name type="scientific">Neorhizobium alkalisoli</name>
    <dbReference type="NCBI Taxonomy" id="528178"/>
    <lineage>
        <taxon>Bacteria</taxon>
        <taxon>Pseudomonadati</taxon>
        <taxon>Pseudomonadota</taxon>
        <taxon>Alphaproteobacteria</taxon>
        <taxon>Hyphomicrobiales</taxon>
        <taxon>Rhizobiaceae</taxon>
        <taxon>Rhizobium/Agrobacterium group</taxon>
        <taxon>Neorhizobium</taxon>
    </lineage>
</organism>
<dbReference type="InterPro" id="IPR029058">
    <property type="entry name" value="AB_hydrolase_fold"/>
</dbReference>
<keyword evidence="4" id="KW-1185">Reference proteome</keyword>
<dbReference type="GO" id="GO:0016020">
    <property type="term" value="C:membrane"/>
    <property type="evidence" value="ECO:0007669"/>
    <property type="project" value="TreeGrafter"/>
</dbReference>
<evidence type="ECO:0000313" key="4">
    <source>
        <dbReference type="Proteomes" id="UP000320653"/>
    </source>
</evidence>
<accession>A0A561QAP3</accession>